<name>A0AAV6VZK4_9ARAC</name>
<evidence type="ECO:0000313" key="2">
    <source>
        <dbReference type="Proteomes" id="UP000827092"/>
    </source>
</evidence>
<sequence>MKCENCGGFCCRRRGSFMNTRSGWEEWYEDSFGNDSETKCEYDPVLSVRSEVIKSQKWNAKLRTFLLQKAGMLHKYGSVLGQWYDDVI</sequence>
<evidence type="ECO:0000313" key="1">
    <source>
        <dbReference type="EMBL" id="KAG8201138.1"/>
    </source>
</evidence>
<accession>A0AAV6VZK4</accession>
<protein>
    <submittedName>
        <fullName evidence="1">Uncharacterized protein</fullName>
    </submittedName>
</protein>
<gene>
    <name evidence="1" type="ORF">JTE90_028803</name>
</gene>
<keyword evidence="2" id="KW-1185">Reference proteome</keyword>
<dbReference type="EMBL" id="JAFNEN010000008">
    <property type="protein sequence ID" value="KAG8201138.1"/>
    <property type="molecule type" value="Genomic_DNA"/>
</dbReference>
<dbReference type="AlphaFoldDB" id="A0AAV6VZK4"/>
<organism evidence="1 2">
    <name type="scientific">Oedothorax gibbosus</name>
    <dbReference type="NCBI Taxonomy" id="931172"/>
    <lineage>
        <taxon>Eukaryota</taxon>
        <taxon>Metazoa</taxon>
        <taxon>Ecdysozoa</taxon>
        <taxon>Arthropoda</taxon>
        <taxon>Chelicerata</taxon>
        <taxon>Arachnida</taxon>
        <taxon>Araneae</taxon>
        <taxon>Araneomorphae</taxon>
        <taxon>Entelegynae</taxon>
        <taxon>Araneoidea</taxon>
        <taxon>Linyphiidae</taxon>
        <taxon>Erigoninae</taxon>
        <taxon>Oedothorax</taxon>
    </lineage>
</organism>
<dbReference type="Proteomes" id="UP000827092">
    <property type="component" value="Unassembled WGS sequence"/>
</dbReference>
<reference evidence="1 2" key="1">
    <citation type="journal article" date="2022" name="Nat. Ecol. Evol.">
        <title>A masculinizing supergene underlies an exaggerated male reproductive morph in a spider.</title>
        <authorList>
            <person name="Hendrickx F."/>
            <person name="De Corte Z."/>
            <person name="Sonet G."/>
            <person name="Van Belleghem S.M."/>
            <person name="Kostlbacher S."/>
            <person name="Vangestel C."/>
        </authorList>
    </citation>
    <scope>NUCLEOTIDE SEQUENCE [LARGE SCALE GENOMIC DNA]</scope>
    <source>
        <strain evidence="1">W744_W776</strain>
    </source>
</reference>
<proteinExistence type="predicted"/>
<comment type="caution">
    <text evidence="1">The sequence shown here is derived from an EMBL/GenBank/DDBJ whole genome shotgun (WGS) entry which is preliminary data.</text>
</comment>